<keyword evidence="3" id="KW-1185">Reference proteome</keyword>
<gene>
    <name evidence="2" type="ORF">SEMRO_1881_G303310.1</name>
</gene>
<evidence type="ECO:0000256" key="1">
    <source>
        <dbReference type="SAM" id="MobiDB-lite"/>
    </source>
</evidence>
<evidence type="ECO:0008006" key="4">
    <source>
        <dbReference type="Google" id="ProtNLM"/>
    </source>
</evidence>
<dbReference type="InterPro" id="IPR013078">
    <property type="entry name" value="His_Pase_superF_clade-1"/>
</dbReference>
<dbReference type="Proteomes" id="UP001153069">
    <property type="component" value="Unassembled WGS sequence"/>
</dbReference>
<proteinExistence type="predicted"/>
<evidence type="ECO:0000313" key="3">
    <source>
        <dbReference type="Proteomes" id="UP001153069"/>
    </source>
</evidence>
<feature type="region of interest" description="Disordered" evidence="1">
    <location>
        <begin position="1"/>
        <end position="83"/>
    </location>
</feature>
<dbReference type="InterPro" id="IPR029033">
    <property type="entry name" value="His_PPase_superfam"/>
</dbReference>
<dbReference type="CDD" id="cd07067">
    <property type="entry name" value="HP_PGM_like"/>
    <property type="match status" value="1"/>
</dbReference>
<organism evidence="2 3">
    <name type="scientific">Seminavis robusta</name>
    <dbReference type="NCBI Taxonomy" id="568900"/>
    <lineage>
        <taxon>Eukaryota</taxon>
        <taxon>Sar</taxon>
        <taxon>Stramenopiles</taxon>
        <taxon>Ochrophyta</taxon>
        <taxon>Bacillariophyta</taxon>
        <taxon>Bacillariophyceae</taxon>
        <taxon>Bacillariophycidae</taxon>
        <taxon>Naviculales</taxon>
        <taxon>Naviculaceae</taxon>
        <taxon>Seminavis</taxon>
    </lineage>
</organism>
<comment type="caution">
    <text evidence="2">The sequence shown here is derived from an EMBL/GenBank/DDBJ whole genome shotgun (WGS) entry which is preliminary data.</text>
</comment>
<dbReference type="GO" id="GO:0016791">
    <property type="term" value="F:phosphatase activity"/>
    <property type="evidence" value="ECO:0007669"/>
    <property type="project" value="TreeGrafter"/>
</dbReference>
<name>A0A9N8HUV2_9STRA</name>
<reference evidence="2" key="1">
    <citation type="submission" date="2020-06" db="EMBL/GenBank/DDBJ databases">
        <authorList>
            <consortium name="Plant Systems Biology data submission"/>
        </authorList>
    </citation>
    <scope>NUCLEOTIDE SEQUENCE</scope>
    <source>
        <strain evidence="2">D6</strain>
    </source>
</reference>
<dbReference type="GO" id="GO:0005737">
    <property type="term" value="C:cytoplasm"/>
    <property type="evidence" value="ECO:0007669"/>
    <property type="project" value="TreeGrafter"/>
</dbReference>
<sequence>MQSPFDCLPCCLKPDDDDDNNDSSEEIMAADANGLPQQEKEKGQETANGEKLTDTDGTKNNTTPTTKENNTKKESASTTTTNVSVGRRSLSLYMIRHAESRNNQIYREARQQFGYGTSDFDAEGCREYLETHRSPDPGLSDAGKQQVERLSSYWTSHLANQASHPVRIITSPMKRTLLTIRPTLQQLQQQQQQQSDKNQKMCRVKVVAFYHETGGCFEKGKAVEGMNPKDISNFLEESVADPKEDIDFVGFPSNSNRGWYYQGKVPETRADSEARADKFFLWLTEYLDAELTTGTNNNNNEEQEEDDLFDAGVAVPGEENECEHDKHSPRQRKRRKAILVGHADFMNLILTRIVAGFGHAVEKEGVPHRSAFVHFNTGITELEYFGKGRFLVMGSNQTPHFPVDENASLRTGGSIKDGWGYVVPNDDFMLHTEVSILDDDDDKESKVWDDHIRAQVDALQSLYLATAKLLRDHDTTTTTTTKEGGKNGKQGNVHFLVRRSMQVVGVATYSKSTGYLFDVAFRPSAQKEASKALIKSVKNHCRKFNHPAILVRPSTCAKSSTLCLAMFRELGFHKKKAVKGKTKNNKSRTDTDDVVLELKFPATCEYV</sequence>
<dbReference type="InterPro" id="IPR050275">
    <property type="entry name" value="PGM_Phosphatase"/>
</dbReference>
<dbReference type="PANTHER" id="PTHR48100:SF56">
    <property type="entry name" value="PHOSPHATASE SPAC513.02-RELATED"/>
    <property type="match status" value="1"/>
</dbReference>
<dbReference type="AlphaFoldDB" id="A0A9N8HUV2"/>
<dbReference type="PANTHER" id="PTHR48100">
    <property type="entry name" value="BROAD-SPECIFICITY PHOSPHATASE YOR283W-RELATED"/>
    <property type="match status" value="1"/>
</dbReference>
<feature type="compositionally biased region" description="Low complexity" evidence="1">
    <location>
        <begin position="58"/>
        <end position="68"/>
    </location>
</feature>
<feature type="compositionally biased region" description="Acidic residues" evidence="1">
    <location>
        <begin position="15"/>
        <end position="25"/>
    </location>
</feature>
<dbReference type="Gene3D" id="3.40.50.1240">
    <property type="entry name" value="Phosphoglycerate mutase-like"/>
    <property type="match status" value="1"/>
</dbReference>
<dbReference type="OrthoDB" id="42793at2759"/>
<dbReference type="SUPFAM" id="SSF53254">
    <property type="entry name" value="Phosphoglycerate mutase-like"/>
    <property type="match status" value="1"/>
</dbReference>
<protein>
    <recommendedName>
        <fullName evidence="4">Histidine phosphatase superfamily</fullName>
    </recommendedName>
</protein>
<evidence type="ECO:0000313" key="2">
    <source>
        <dbReference type="EMBL" id="CAB9526751.1"/>
    </source>
</evidence>
<accession>A0A9N8HUV2</accession>
<dbReference type="SMART" id="SM00855">
    <property type="entry name" value="PGAM"/>
    <property type="match status" value="1"/>
</dbReference>
<dbReference type="EMBL" id="CAICTM010001879">
    <property type="protein sequence ID" value="CAB9526751.1"/>
    <property type="molecule type" value="Genomic_DNA"/>
</dbReference>